<dbReference type="SMART" id="SM00418">
    <property type="entry name" value="HTH_ARSR"/>
    <property type="match status" value="1"/>
</dbReference>
<dbReference type="RefSeq" id="WP_263338369.1">
    <property type="nucleotide sequence ID" value="NZ_JAOVQO010000016.1"/>
</dbReference>
<dbReference type="Gene3D" id="1.10.10.10">
    <property type="entry name" value="Winged helix-like DNA-binding domain superfamily/Winged helix DNA-binding domain"/>
    <property type="match status" value="1"/>
</dbReference>
<dbReference type="CDD" id="cd00090">
    <property type="entry name" value="HTH_ARSR"/>
    <property type="match status" value="1"/>
</dbReference>
<dbReference type="SUPFAM" id="SSF46785">
    <property type="entry name" value="Winged helix' DNA-binding domain"/>
    <property type="match status" value="1"/>
</dbReference>
<reference evidence="5 6" key="1">
    <citation type="submission" date="2022-10" db="EMBL/GenBank/DDBJ databases">
        <title>Defluviimonas sp. nov., isolated from ocean surface sediments.</title>
        <authorList>
            <person name="He W."/>
            <person name="Wang L."/>
            <person name="Zhang D.-F."/>
        </authorList>
    </citation>
    <scope>NUCLEOTIDE SEQUENCE [LARGE SCALE GENOMIC DNA]</scope>
    <source>
        <strain evidence="5 6">WL0024</strain>
    </source>
</reference>
<dbReference type="InterPro" id="IPR036388">
    <property type="entry name" value="WH-like_DNA-bd_sf"/>
</dbReference>
<dbReference type="Pfam" id="PF12840">
    <property type="entry name" value="HTH_20"/>
    <property type="match status" value="1"/>
</dbReference>
<protein>
    <submittedName>
        <fullName evidence="5">Metalloregulator ArsR/SmtB family transcription factor</fullName>
    </submittedName>
</protein>
<dbReference type="InterPro" id="IPR001845">
    <property type="entry name" value="HTH_ArsR_DNA-bd_dom"/>
</dbReference>
<name>A0ABT2X6H0_9RHOB</name>
<dbReference type="PRINTS" id="PR00778">
    <property type="entry name" value="HTHARSR"/>
</dbReference>
<dbReference type="PROSITE" id="PS50987">
    <property type="entry name" value="HTH_ARSR_2"/>
    <property type="match status" value="1"/>
</dbReference>
<evidence type="ECO:0000313" key="6">
    <source>
        <dbReference type="Proteomes" id="UP001209535"/>
    </source>
</evidence>
<dbReference type="InterPro" id="IPR051011">
    <property type="entry name" value="Metal_resp_trans_reg"/>
</dbReference>
<keyword evidence="1" id="KW-0805">Transcription regulation</keyword>
<dbReference type="Proteomes" id="UP001209535">
    <property type="component" value="Unassembled WGS sequence"/>
</dbReference>
<keyword evidence="6" id="KW-1185">Reference proteome</keyword>
<dbReference type="PANTHER" id="PTHR43132:SF2">
    <property type="entry name" value="ARSENICAL RESISTANCE OPERON REPRESSOR ARSR-RELATED"/>
    <property type="match status" value="1"/>
</dbReference>
<accession>A0ABT2X6H0</accession>
<keyword evidence="3" id="KW-0804">Transcription</keyword>
<organism evidence="5 6">
    <name type="scientific">Albidovulum salinarum</name>
    <dbReference type="NCBI Taxonomy" id="2984153"/>
    <lineage>
        <taxon>Bacteria</taxon>
        <taxon>Pseudomonadati</taxon>
        <taxon>Pseudomonadota</taxon>
        <taxon>Alphaproteobacteria</taxon>
        <taxon>Rhodobacterales</taxon>
        <taxon>Paracoccaceae</taxon>
        <taxon>Albidovulum</taxon>
    </lineage>
</organism>
<dbReference type="NCBIfam" id="NF033788">
    <property type="entry name" value="HTH_metalloreg"/>
    <property type="match status" value="1"/>
</dbReference>
<gene>
    <name evidence="5" type="ORF">OEZ60_16200</name>
</gene>
<evidence type="ECO:0000256" key="3">
    <source>
        <dbReference type="ARBA" id="ARBA00023163"/>
    </source>
</evidence>
<comment type="caution">
    <text evidence="5">The sequence shown here is derived from an EMBL/GenBank/DDBJ whole genome shotgun (WGS) entry which is preliminary data.</text>
</comment>
<dbReference type="InterPro" id="IPR011991">
    <property type="entry name" value="ArsR-like_HTH"/>
</dbReference>
<dbReference type="InterPro" id="IPR036390">
    <property type="entry name" value="WH_DNA-bd_sf"/>
</dbReference>
<feature type="domain" description="HTH arsR-type" evidence="4">
    <location>
        <begin position="10"/>
        <end position="107"/>
    </location>
</feature>
<evidence type="ECO:0000256" key="2">
    <source>
        <dbReference type="ARBA" id="ARBA00023125"/>
    </source>
</evidence>
<dbReference type="PANTHER" id="PTHR43132">
    <property type="entry name" value="ARSENICAL RESISTANCE OPERON REPRESSOR ARSR-RELATED"/>
    <property type="match status" value="1"/>
</dbReference>
<evidence type="ECO:0000256" key="1">
    <source>
        <dbReference type="ARBA" id="ARBA00023015"/>
    </source>
</evidence>
<evidence type="ECO:0000259" key="4">
    <source>
        <dbReference type="PROSITE" id="PS50987"/>
    </source>
</evidence>
<proteinExistence type="predicted"/>
<evidence type="ECO:0000313" key="5">
    <source>
        <dbReference type="EMBL" id="MCU9849543.1"/>
    </source>
</evidence>
<sequence>MKHTAAPAPIAELPVEVAASTFSALGSEQRLAVLGALVRAGSEGLTIGALGERCGVTGSTLTHHLRILAHTGLVTQTKQGRSIICAAIAYDQVRALSDFLLRECCADCADKRHHHG</sequence>
<dbReference type="EMBL" id="JAOVQO010000016">
    <property type="protein sequence ID" value="MCU9849543.1"/>
    <property type="molecule type" value="Genomic_DNA"/>
</dbReference>
<keyword evidence="2" id="KW-0238">DNA-binding</keyword>